<comment type="caution">
    <text evidence="1">The sequence shown here is derived from an EMBL/GenBank/DDBJ whole genome shotgun (WGS) entry which is preliminary data.</text>
</comment>
<dbReference type="EMBL" id="JAGTJJ010000056">
    <property type="protein sequence ID" value="MDC3987664.1"/>
    <property type="molecule type" value="Genomic_DNA"/>
</dbReference>
<dbReference type="Proteomes" id="UP001151081">
    <property type="component" value="Unassembled WGS sequence"/>
</dbReference>
<dbReference type="Pfam" id="PF14559">
    <property type="entry name" value="TPR_19"/>
    <property type="match status" value="1"/>
</dbReference>
<protein>
    <recommendedName>
        <fullName evidence="3">Tetratricopeptide repeat protein</fullName>
    </recommendedName>
</protein>
<name>A0A9X4AWT7_9BACT</name>
<evidence type="ECO:0008006" key="3">
    <source>
        <dbReference type="Google" id="ProtNLM"/>
    </source>
</evidence>
<dbReference type="SUPFAM" id="SSF48452">
    <property type="entry name" value="TPR-like"/>
    <property type="match status" value="1"/>
</dbReference>
<reference evidence="1 2" key="1">
    <citation type="submission" date="2021-04" db="EMBL/GenBank/DDBJ databases">
        <title>Genome analysis of Polyangium sp.</title>
        <authorList>
            <person name="Li Y."/>
            <person name="Wang J."/>
        </authorList>
    </citation>
    <scope>NUCLEOTIDE SEQUENCE [LARGE SCALE GENOMIC DNA]</scope>
    <source>
        <strain evidence="1 2">SDU14</strain>
    </source>
</reference>
<dbReference type="InterPro" id="IPR011990">
    <property type="entry name" value="TPR-like_helical_dom_sf"/>
</dbReference>
<gene>
    <name evidence="1" type="ORF">KEG57_44780</name>
</gene>
<dbReference type="AlphaFoldDB" id="A0A9X4AWT7"/>
<accession>A0A9X4AWT7</accession>
<proteinExistence type="predicted"/>
<evidence type="ECO:0000313" key="1">
    <source>
        <dbReference type="EMBL" id="MDC3987664.1"/>
    </source>
</evidence>
<dbReference type="RefSeq" id="WP_272424860.1">
    <property type="nucleotide sequence ID" value="NZ_JAGTJJ010000056.1"/>
</dbReference>
<sequence length="171" mass="18930">MWQDAHVGKKPWTAERRWESLVKKGIVDPDTQPGDLDALAGKVSAALSPTIYDDSVRSADTRTLFEAFVDELHAQVERKVNLSALAWRLEAIASALEGMVEIKDPLRFLETAVLAAPTSVALQVRLANSLLGERRYVDAEETLARALALDPTNQDALSLLDICKRDPQRPR</sequence>
<keyword evidence="2" id="KW-1185">Reference proteome</keyword>
<organism evidence="1 2">
    <name type="scientific">Polyangium jinanense</name>
    <dbReference type="NCBI Taxonomy" id="2829994"/>
    <lineage>
        <taxon>Bacteria</taxon>
        <taxon>Pseudomonadati</taxon>
        <taxon>Myxococcota</taxon>
        <taxon>Polyangia</taxon>
        <taxon>Polyangiales</taxon>
        <taxon>Polyangiaceae</taxon>
        <taxon>Polyangium</taxon>
    </lineage>
</organism>
<dbReference type="Gene3D" id="1.25.40.10">
    <property type="entry name" value="Tetratricopeptide repeat domain"/>
    <property type="match status" value="1"/>
</dbReference>
<evidence type="ECO:0000313" key="2">
    <source>
        <dbReference type="Proteomes" id="UP001151081"/>
    </source>
</evidence>